<comment type="subcellular location">
    <subcellularLocation>
        <location evidence="1">Membrane</location>
        <topology evidence="1">Multi-pass membrane protein</topology>
    </subcellularLocation>
</comment>
<dbReference type="GO" id="GO:0005524">
    <property type="term" value="F:ATP binding"/>
    <property type="evidence" value="ECO:0007669"/>
    <property type="project" value="UniProtKB-KW"/>
</dbReference>
<dbReference type="SUPFAM" id="SSF90123">
    <property type="entry name" value="ABC transporter transmembrane region"/>
    <property type="match status" value="1"/>
</dbReference>
<sequence length="424" mass="47455">MTAALSMIVAVVIAFVFGWKLAFVISALMPVMIIATFLDCRQRMTRQFRDAQLLEEAGRILNECTENIRTVKSLCQEQHFYDQFKQCLLVPYRESLRQGQIYAGSYSISQSFIFLIYAAAFRYGGYLVSVGEMDPLQACSCIPDMVKALISGSLTFHMIGMEPDIDNCSQAGLKPDLKGKICFNNVYFNYPTRKSVQVLRGIAFKTTKRMTLAVVGPSGCGKTTLVNLIERYYDPVIGNVTAEGFDVRTINIRHWRDSIGLVSQEPVLFNCSMHNNITYGIDHGATRDRVVAAAKIANIHDFILTLPNGYNTLAGEKGVQLSGGQKQRIAIARALIRNPKLLLLDEATSALDTENEQMVQDAIEKATTGRISILIAHRLSTVQNADWIIVLKEGRIAEEGKHNQLMNRKGIYYRMIKMQDLTSQ</sequence>
<comment type="similarity">
    <text evidence="2">Belongs to the ABC transporter superfamily. ABCB family. Multidrug resistance exporter (TC 3.A.1.201) subfamily.</text>
</comment>
<dbReference type="Pfam" id="PF00005">
    <property type="entry name" value="ABC_tran"/>
    <property type="match status" value="1"/>
</dbReference>
<dbReference type="Gene3D" id="1.20.1560.10">
    <property type="entry name" value="ABC transporter type 1, transmembrane domain"/>
    <property type="match status" value="1"/>
</dbReference>
<dbReference type="CDD" id="cd03249">
    <property type="entry name" value="ABC_MTABC3_MDL1_MDL2"/>
    <property type="match status" value="1"/>
</dbReference>
<evidence type="ECO:0000256" key="6">
    <source>
        <dbReference type="ARBA" id="ARBA00022737"/>
    </source>
</evidence>
<dbReference type="PROSITE" id="PS00211">
    <property type="entry name" value="ABC_TRANSPORTER_1"/>
    <property type="match status" value="1"/>
</dbReference>
<dbReference type="InterPro" id="IPR017871">
    <property type="entry name" value="ABC_transporter-like_CS"/>
</dbReference>
<accession>A0A183IH46</accession>
<dbReference type="InterPro" id="IPR003593">
    <property type="entry name" value="AAA+_ATPase"/>
</dbReference>
<keyword evidence="9" id="KW-1278">Translocase</keyword>
<dbReference type="PROSITE" id="PS50929">
    <property type="entry name" value="ABC_TM1F"/>
    <property type="match status" value="1"/>
</dbReference>
<evidence type="ECO:0000313" key="18">
    <source>
        <dbReference type="Proteomes" id="UP000270296"/>
    </source>
</evidence>
<dbReference type="InterPro" id="IPR036640">
    <property type="entry name" value="ABC1_TM_sf"/>
</dbReference>
<dbReference type="Proteomes" id="UP000270296">
    <property type="component" value="Unassembled WGS sequence"/>
</dbReference>
<evidence type="ECO:0000256" key="7">
    <source>
        <dbReference type="ARBA" id="ARBA00022741"/>
    </source>
</evidence>
<dbReference type="PANTHER" id="PTHR24221">
    <property type="entry name" value="ATP-BINDING CASSETTE SUB-FAMILY B"/>
    <property type="match status" value="1"/>
</dbReference>
<dbReference type="PANTHER" id="PTHR24221:SF503">
    <property type="entry name" value="MITOCHONDRIAL POTASSIUM CHANNEL ATP-BINDING SUBUNIT"/>
    <property type="match status" value="1"/>
</dbReference>
<keyword evidence="7" id="KW-0547">Nucleotide-binding</keyword>
<keyword evidence="8" id="KW-0067">ATP-binding</keyword>
<dbReference type="InterPro" id="IPR027417">
    <property type="entry name" value="P-loop_NTPase"/>
</dbReference>
<reference evidence="17 18" key="2">
    <citation type="submission" date="2018-11" db="EMBL/GenBank/DDBJ databases">
        <authorList>
            <consortium name="Pathogen Informatics"/>
        </authorList>
    </citation>
    <scope>NUCLEOTIDE SEQUENCE [LARGE SCALE GENOMIC DNA]</scope>
</reference>
<dbReference type="GO" id="GO:0008559">
    <property type="term" value="F:ABC-type xenobiotic transporter activity"/>
    <property type="evidence" value="ECO:0007669"/>
    <property type="project" value="UniProtKB-EC"/>
</dbReference>
<evidence type="ECO:0000256" key="13">
    <source>
        <dbReference type="ARBA" id="ARBA00034018"/>
    </source>
</evidence>
<keyword evidence="5 14" id="KW-0812">Transmembrane</keyword>
<feature type="domain" description="ABC transporter" evidence="15">
    <location>
        <begin position="181"/>
        <end position="418"/>
    </location>
</feature>
<evidence type="ECO:0000259" key="15">
    <source>
        <dbReference type="PROSITE" id="PS50893"/>
    </source>
</evidence>
<protein>
    <recommendedName>
        <fullName evidence="3">ABC-type xenobiotic transporter</fullName>
        <ecNumber evidence="3">7.6.2.2</ecNumber>
    </recommendedName>
</protein>
<evidence type="ECO:0000256" key="8">
    <source>
        <dbReference type="ARBA" id="ARBA00022840"/>
    </source>
</evidence>
<feature type="transmembrane region" description="Helical" evidence="14">
    <location>
        <begin position="101"/>
        <end position="120"/>
    </location>
</feature>
<dbReference type="WBParaSite" id="SBAD_0000308001-mRNA-1">
    <property type="protein sequence ID" value="SBAD_0000308001-mRNA-1"/>
    <property type="gene ID" value="SBAD_0000308001"/>
</dbReference>
<evidence type="ECO:0000256" key="5">
    <source>
        <dbReference type="ARBA" id="ARBA00022692"/>
    </source>
</evidence>
<dbReference type="OrthoDB" id="6500128at2759"/>
<evidence type="ECO:0000256" key="3">
    <source>
        <dbReference type="ARBA" id="ARBA00012191"/>
    </source>
</evidence>
<evidence type="ECO:0000313" key="19">
    <source>
        <dbReference type="WBParaSite" id="SBAD_0000308001-mRNA-1"/>
    </source>
</evidence>
<dbReference type="InterPro" id="IPR039421">
    <property type="entry name" value="Type_1_exporter"/>
</dbReference>
<keyword evidence="6" id="KW-0677">Repeat</keyword>
<evidence type="ECO:0000256" key="2">
    <source>
        <dbReference type="ARBA" id="ARBA00007577"/>
    </source>
</evidence>
<dbReference type="Pfam" id="PF00664">
    <property type="entry name" value="ABC_membrane"/>
    <property type="match status" value="1"/>
</dbReference>
<reference evidence="19" key="1">
    <citation type="submission" date="2016-06" db="UniProtKB">
        <authorList>
            <consortium name="WormBaseParasite"/>
        </authorList>
    </citation>
    <scope>IDENTIFICATION</scope>
</reference>
<dbReference type="EC" id="7.6.2.2" evidence="3"/>
<proteinExistence type="inferred from homology"/>
<keyword evidence="11 14" id="KW-0472">Membrane</keyword>
<evidence type="ECO:0000256" key="4">
    <source>
        <dbReference type="ARBA" id="ARBA00022448"/>
    </source>
</evidence>
<dbReference type="FunFam" id="3.40.50.300:FF:000479">
    <property type="entry name" value="Multidrug resistance protein 1A"/>
    <property type="match status" value="1"/>
</dbReference>
<keyword evidence="12" id="KW-0325">Glycoprotein</keyword>
<keyword evidence="10 14" id="KW-1133">Transmembrane helix</keyword>
<name>A0A183IH46_9BILA</name>
<dbReference type="PROSITE" id="PS50893">
    <property type="entry name" value="ABC_TRANSPORTER_2"/>
    <property type="match status" value="1"/>
</dbReference>
<evidence type="ECO:0000259" key="16">
    <source>
        <dbReference type="PROSITE" id="PS50929"/>
    </source>
</evidence>
<keyword evidence="18" id="KW-1185">Reference proteome</keyword>
<evidence type="ECO:0000256" key="14">
    <source>
        <dbReference type="SAM" id="Phobius"/>
    </source>
</evidence>
<organism evidence="19">
    <name type="scientific">Soboliphyme baturini</name>
    <dbReference type="NCBI Taxonomy" id="241478"/>
    <lineage>
        <taxon>Eukaryota</taxon>
        <taxon>Metazoa</taxon>
        <taxon>Ecdysozoa</taxon>
        <taxon>Nematoda</taxon>
        <taxon>Enoplea</taxon>
        <taxon>Dorylaimia</taxon>
        <taxon>Dioctophymatida</taxon>
        <taxon>Dioctophymatoidea</taxon>
        <taxon>Soboliphymatidae</taxon>
        <taxon>Soboliphyme</taxon>
    </lineage>
</organism>
<keyword evidence="4" id="KW-0813">Transport</keyword>
<dbReference type="InterPro" id="IPR011527">
    <property type="entry name" value="ABC1_TM_dom"/>
</dbReference>
<gene>
    <name evidence="17" type="ORF">SBAD_LOCUS2941</name>
</gene>
<evidence type="ECO:0000256" key="10">
    <source>
        <dbReference type="ARBA" id="ARBA00022989"/>
    </source>
</evidence>
<dbReference type="Gene3D" id="3.40.50.300">
    <property type="entry name" value="P-loop containing nucleotide triphosphate hydrolases"/>
    <property type="match status" value="1"/>
</dbReference>
<dbReference type="EMBL" id="UZAM01007488">
    <property type="protein sequence ID" value="VDO99456.1"/>
    <property type="molecule type" value="Genomic_DNA"/>
</dbReference>
<evidence type="ECO:0000313" key="17">
    <source>
        <dbReference type="EMBL" id="VDO99456.1"/>
    </source>
</evidence>
<dbReference type="GO" id="GO:0016887">
    <property type="term" value="F:ATP hydrolysis activity"/>
    <property type="evidence" value="ECO:0007669"/>
    <property type="project" value="InterPro"/>
</dbReference>
<feature type="transmembrane region" description="Helical" evidence="14">
    <location>
        <begin position="6"/>
        <end position="38"/>
    </location>
</feature>
<dbReference type="GO" id="GO:0016020">
    <property type="term" value="C:membrane"/>
    <property type="evidence" value="ECO:0007669"/>
    <property type="project" value="UniProtKB-SubCell"/>
</dbReference>
<dbReference type="AlphaFoldDB" id="A0A183IH46"/>
<evidence type="ECO:0000256" key="9">
    <source>
        <dbReference type="ARBA" id="ARBA00022967"/>
    </source>
</evidence>
<feature type="domain" description="ABC transmembrane type-1" evidence="16">
    <location>
        <begin position="1"/>
        <end position="135"/>
    </location>
</feature>
<comment type="catalytic activity">
    <reaction evidence="13">
        <text>ATP + H2O + xenobioticSide 1 = ADP + phosphate + xenobioticSide 2.</text>
        <dbReference type="EC" id="7.6.2.2"/>
    </reaction>
</comment>
<dbReference type="SMART" id="SM00382">
    <property type="entry name" value="AAA"/>
    <property type="match status" value="1"/>
</dbReference>
<evidence type="ECO:0000256" key="11">
    <source>
        <dbReference type="ARBA" id="ARBA00023136"/>
    </source>
</evidence>
<dbReference type="SUPFAM" id="SSF52540">
    <property type="entry name" value="P-loop containing nucleoside triphosphate hydrolases"/>
    <property type="match status" value="1"/>
</dbReference>
<evidence type="ECO:0000256" key="1">
    <source>
        <dbReference type="ARBA" id="ARBA00004141"/>
    </source>
</evidence>
<dbReference type="InterPro" id="IPR003439">
    <property type="entry name" value="ABC_transporter-like_ATP-bd"/>
</dbReference>
<evidence type="ECO:0000256" key="12">
    <source>
        <dbReference type="ARBA" id="ARBA00023180"/>
    </source>
</evidence>